<comment type="caution">
    <text evidence="1">The sequence shown here is derived from an EMBL/GenBank/DDBJ whole genome shotgun (WGS) entry which is preliminary data.</text>
</comment>
<keyword evidence="2" id="KW-1185">Reference proteome</keyword>
<reference evidence="1 2" key="1">
    <citation type="journal article" date="2019" name="Genome Biol. Evol.">
        <title>Insights into the evolution of the New World diploid cottons (Gossypium, subgenus Houzingenia) based on genome sequencing.</title>
        <authorList>
            <person name="Grover C.E."/>
            <person name="Arick M.A. 2nd"/>
            <person name="Thrash A."/>
            <person name="Conover J.L."/>
            <person name="Sanders W.S."/>
            <person name="Peterson D.G."/>
            <person name="Frelichowski J.E."/>
            <person name="Scheffler J.A."/>
            <person name="Scheffler B.E."/>
            <person name="Wendel J.F."/>
        </authorList>
    </citation>
    <scope>NUCLEOTIDE SEQUENCE [LARGE SCALE GENOMIC DNA]</scope>
    <source>
        <strain evidence="1">1</strain>
        <tissue evidence="1">Leaf</tissue>
    </source>
</reference>
<dbReference type="OrthoDB" id="912587at2759"/>
<sequence>MPTNQVEIEQEDIKLPIGSIMRVRAKRFKDAISAMVE</sequence>
<organism evidence="1 2">
    <name type="scientific">Gossypium schwendimanii</name>
    <name type="common">Cotton</name>
    <dbReference type="NCBI Taxonomy" id="34291"/>
    <lineage>
        <taxon>Eukaryota</taxon>
        <taxon>Viridiplantae</taxon>
        <taxon>Streptophyta</taxon>
        <taxon>Embryophyta</taxon>
        <taxon>Tracheophyta</taxon>
        <taxon>Spermatophyta</taxon>
        <taxon>Magnoliopsida</taxon>
        <taxon>eudicotyledons</taxon>
        <taxon>Gunneridae</taxon>
        <taxon>Pentapetalae</taxon>
        <taxon>rosids</taxon>
        <taxon>malvids</taxon>
        <taxon>Malvales</taxon>
        <taxon>Malvaceae</taxon>
        <taxon>Malvoideae</taxon>
        <taxon>Gossypium</taxon>
    </lineage>
</organism>
<dbReference type="EMBL" id="JABFAF010000003">
    <property type="protein sequence ID" value="MBA0850579.1"/>
    <property type="molecule type" value="Genomic_DNA"/>
</dbReference>
<accession>A0A7J9KWK9</accession>
<dbReference type="Proteomes" id="UP000593576">
    <property type="component" value="Unassembled WGS sequence"/>
</dbReference>
<proteinExistence type="predicted"/>
<gene>
    <name evidence="1" type="ORF">Goshw_001991</name>
</gene>
<name>A0A7J9KWK9_GOSSC</name>
<dbReference type="AlphaFoldDB" id="A0A7J9KWK9"/>
<evidence type="ECO:0000313" key="1">
    <source>
        <dbReference type="EMBL" id="MBA0850579.1"/>
    </source>
</evidence>
<evidence type="ECO:0000313" key="2">
    <source>
        <dbReference type="Proteomes" id="UP000593576"/>
    </source>
</evidence>
<protein>
    <submittedName>
        <fullName evidence="1">Uncharacterized protein</fullName>
    </submittedName>
</protein>